<keyword evidence="1" id="KW-1133">Transmembrane helix</keyword>
<protein>
    <submittedName>
        <fullName evidence="2">Uncharacterized protein</fullName>
    </submittedName>
</protein>
<dbReference type="EMBL" id="JAXQPW010000004">
    <property type="protein sequence ID" value="MDZ5662728.1"/>
    <property type="molecule type" value="Genomic_DNA"/>
</dbReference>
<keyword evidence="3" id="KW-1185">Reference proteome</keyword>
<comment type="caution">
    <text evidence="2">The sequence shown here is derived from an EMBL/GenBank/DDBJ whole genome shotgun (WGS) entry which is preliminary data.</text>
</comment>
<evidence type="ECO:0000313" key="2">
    <source>
        <dbReference type="EMBL" id="MDZ5662728.1"/>
    </source>
</evidence>
<keyword evidence="1" id="KW-0472">Membrane</keyword>
<accession>A0ABU5KCN4</accession>
<dbReference type="RefSeq" id="WP_172270492.1">
    <property type="nucleotide sequence ID" value="NZ_CP141058.1"/>
</dbReference>
<proteinExistence type="predicted"/>
<evidence type="ECO:0000313" key="3">
    <source>
        <dbReference type="Proteomes" id="UP001291999"/>
    </source>
</evidence>
<dbReference type="Proteomes" id="UP001291999">
    <property type="component" value="Unassembled WGS sequence"/>
</dbReference>
<feature type="transmembrane region" description="Helical" evidence="1">
    <location>
        <begin position="90"/>
        <end position="114"/>
    </location>
</feature>
<feature type="transmembrane region" description="Helical" evidence="1">
    <location>
        <begin position="156"/>
        <end position="175"/>
    </location>
</feature>
<feature type="transmembrane region" description="Helical" evidence="1">
    <location>
        <begin position="126"/>
        <end position="144"/>
    </location>
</feature>
<sequence>MSTEQSTADGIVARILPPGAARSGLALRTVLFLLPCAALAVALPEVPNLVVVALVVACSARWAGTPDHVAGAVALLLVAGWWAAHGVVDWRVLVVAVLLVAAHVVATVLAHGPVTLPVDAGLARLWTRRALLALVPMPVTWLAVRGLDADLAPPWLWTAAAVATAVLLAVTARFTQPEPE</sequence>
<evidence type="ECO:0000256" key="1">
    <source>
        <dbReference type="SAM" id="Phobius"/>
    </source>
</evidence>
<organism evidence="2 3">
    <name type="scientific">Nocardioides renjunii</name>
    <dbReference type="NCBI Taxonomy" id="3095075"/>
    <lineage>
        <taxon>Bacteria</taxon>
        <taxon>Bacillati</taxon>
        <taxon>Actinomycetota</taxon>
        <taxon>Actinomycetes</taxon>
        <taxon>Propionibacteriales</taxon>
        <taxon>Nocardioidaceae</taxon>
        <taxon>Nocardioides</taxon>
    </lineage>
</organism>
<feature type="transmembrane region" description="Helical" evidence="1">
    <location>
        <begin position="32"/>
        <end position="56"/>
    </location>
</feature>
<feature type="transmembrane region" description="Helical" evidence="1">
    <location>
        <begin position="68"/>
        <end position="84"/>
    </location>
</feature>
<keyword evidence="1" id="KW-0812">Transmembrane</keyword>
<reference evidence="2 3" key="1">
    <citation type="submission" date="2023-11" db="EMBL/GenBank/DDBJ databases">
        <title>Novel species in genus Nocardioides.</title>
        <authorList>
            <person name="Zhou H."/>
        </authorList>
    </citation>
    <scope>NUCLEOTIDE SEQUENCE [LARGE SCALE GENOMIC DNA]</scope>
    <source>
        <strain evidence="2 3">S-58</strain>
    </source>
</reference>
<name>A0ABU5KCN4_9ACTN</name>
<gene>
    <name evidence="2" type="ORF">SFC79_13220</name>
</gene>